<dbReference type="InterPro" id="IPR011127">
    <property type="entry name" value="Dala_Dala_lig_N"/>
</dbReference>
<keyword evidence="9 13" id="KW-0133">Cell shape</keyword>
<evidence type="ECO:0000256" key="11">
    <source>
        <dbReference type="ARBA" id="ARBA00023316"/>
    </source>
</evidence>
<feature type="binding site" evidence="15">
    <location>
        <position position="279"/>
    </location>
    <ligand>
        <name>Mg(2+)</name>
        <dbReference type="ChEBI" id="CHEBI:18420"/>
        <label>1</label>
    </ligand>
</feature>
<evidence type="ECO:0000313" key="20">
    <source>
        <dbReference type="Proteomes" id="UP000198717"/>
    </source>
</evidence>
<feature type="active site" evidence="14">
    <location>
        <position position="28"/>
    </location>
</feature>
<evidence type="ECO:0000256" key="15">
    <source>
        <dbReference type="PIRSR" id="PIRSR039102-3"/>
    </source>
</evidence>
<dbReference type="EMBL" id="FNAJ01000004">
    <property type="protein sequence ID" value="SDE10967.1"/>
    <property type="molecule type" value="Genomic_DNA"/>
</dbReference>
<evidence type="ECO:0000313" key="21">
    <source>
        <dbReference type="Proteomes" id="UP000321224"/>
    </source>
</evidence>
<feature type="active site" evidence="14">
    <location>
        <position position="158"/>
    </location>
</feature>
<keyword evidence="15" id="KW-0460">Magnesium</keyword>
<dbReference type="NCBIfam" id="NF002378">
    <property type="entry name" value="PRK01372.1"/>
    <property type="match status" value="1"/>
</dbReference>
<keyword evidence="15" id="KW-0464">Manganese</keyword>
<evidence type="ECO:0000256" key="14">
    <source>
        <dbReference type="PIRSR" id="PIRSR039102-1"/>
    </source>
</evidence>
<gene>
    <name evidence="13 18" type="primary">ddl</name>
    <name evidence="18" type="ORF">MVI01_25840</name>
    <name evidence="19" type="ORF">SAMN04488504_104250</name>
</gene>
<dbReference type="InterPro" id="IPR000291">
    <property type="entry name" value="D-Ala_lig_Van_CS"/>
</dbReference>
<dbReference type="SMART" id="SM01209">
    <property type="entry name" value="GARS_A"/>
    <property type="match status" value="1"/>
</dbReference>
<dbReference type="Gene3D" id="3.40.50.20">
    <property type="match status" value="1"/>
</dbReference>
<dbReference type="PROSITE" id="PS00844">
    <property type="entry name" value="DALA_DALA_LIGASE_2"/>
    <property type="match status" value="1"/>
</dbReference>
<dbReference type="GO" id="GO:0005524">
    <property type="term" value="F:ATP binding"/>
    <property type="evidence" value="ECO:0007669"/>
    <property type="project" value="UniProtKB-UniRule"/>
</dbReference>
<dbReference type="UniPathway" id="UPA00219"/>
<evidence type="ECO:0000256" key="6">
    <source>
        <dbReference type="ARBA" id="ARBA00022598"/>
    </source>
</evidence>
<comment type="function">
    <text evidence="13">Cell wall formation.</text>
</comment>
<evidence type="ECO:0000256" key="3">
    <source>
        <dbReference type="ARBA" id="ARBA00010871"/>
    </source>
</evidence>
<evidence type="ECO:0000256" key="7">
    <source>
        <dbReference type="ARBA" id="ARBA00022741"/>
    </source>
</evidence>
<dbReference type="Proteomes" id="UP000321224">
    <property type="component" value="Unassembled WGS sequence"/>
</dbReference>
<comment type="catalytic activity">
    <reaction evidence="12 13">
        <text>2 D-alanine + ATP = D-alanyl-D-alanine + ADP + phosphate + H(+)</text>
        <dbReference type="Rhea" id="RHEA:11224"/>
        <dbReference type="ChEBI" id="CHEBI:15378"/>
        <dbReference type="ChEBI" id="CHEBI:30616"/>
        <dbReference type="ChEBI" id="CHEBI:43474"/>
        <dbReference type="ChEBI" id="CHEBI:57416"/>
        <dbReference type="ChEBI" id="CHEBI:57822"/>
        <dbReference type="ChEBI" id="CHEBI:456216"/>
        <dbReference type="EC" id="6.3.2.4"/>
    </reaction>
</comment>
<proteinExistence type="inferred from homology"/>
<keyword evidence="15" id="KW-0479">Metal-binding</keyword>
<dbReference type="AlphaFoldDB" id="A0A511HB64"/>
<feature type="binding site" evidence="15">
    <location>
        <position position="279"/>
    </location>
    <ligand>
        <name>Mg(2+)</name>
        <dbReference type="ChEBI" id="CHEBI:18420"/>
        <label>2</label>
    </ligand>
</feature>
<evidence type="ECO:0000256" key="1">
    <source>
        <dbReference type="ARBA" id="ARBA00001936"/>
    </source>
</evidence>
<dbReference type="PANTHER" id="PTHR23132:SF23">
    <property type="entry name" value="D-ALANINE--D-ALANINE LIGASE B"/>
    <property type="match status" value="1"/>
</dbReference>
<feature type="binding site" evidence="15">
    <location>
        <position position="281"/>
    </location>
    <ligand>
        <name>Mg(2+)</name>
        <dbReference type="ChEBI" id="CHEBI:18420"/>
        <label>2</label>
    </ligand>
</feature>
<evidence type="ECO:0000313" key="18">
    <source>
        <dbReference type="EMBL" id="GEL70800.1"/>
    </source>
</evidence>
<dbReference type="NCBIfam" id="TIGR01205">
    <property type="entry name" value="D_ala_D_alaTIGR"/>
    <property type="match status" value="1"/>
</dbReference>
<comment type="cofactor">
    <cofactor evidence="1">
        <name>Mn(2+)</name>
        <dbReference type="ChEBI" id="CHEBI:29035"/>
    </cofactor>
</comment>
<dbReference type="GO" id="GO:0008716">
    <property type="term" value="F:D-alanine-D-alanine ligase activity"/>
    <property type="evidence" value="ECO:0007669"/>
    <property type="project" value="UniProtKB-UniRule"/>
</dbReference>
<dbReference type="SUPFAM" id="SSF56059">
    <property type="entry name" value="Glutathione synthetase ATP-binding domain-like"/>
    <property type="match status" value="1"/>
</dbReference>
<evidence type="ECO:0000256" key="8">
    <source>
        <dbReference type="ARBA" id="ARBA00022840"/>
    </source>
</evidence>
<dbReference type="PIRSF" id="PIRSF039102">
    <property type="entry name" value="Ddl/VanB"/>
    <property type="match status" value="1"/>
</dbReference>
<protein>
    <recommendedName>
        <fullName evidence="4 13">D-alanine--D-alanine ligase</fullName>
        <ecNumber evidence="4 13">6.3.2.4</ecNumber>
    </recommendedName>
    <alternativeName>
        <fullName evidence="13">D-Ala-D-Ala ligase</fullName>
    </alternativeName>
    <alternativeName>
        <fullName evidence="13">D-alanylalanine synthetase</fullName>
    </alternativeName>
</protein>
<dbReference type="SUPFAM" id="SSF52440">
    <property type="entry name" value="PreATP-grasp domain"/>
    <property type="match status" value="1"/>
</dbReference>
<evidence type="ECO:0000256" key="2">
    <source>
        <dbReference type="ARBA" id="ARBA00004496"/>
    </source>
</evidence>
<dbReference type="HAMAP" id="MF_00047">
    <property type="entry name" value="Dala_Dala_lig"/>
    <property type="match status" value="1"/>
</dbReference>
<comment type="pathway">
    <text evidence="13">Cell wall biogenesis; peptidoglycan biosynthesis.</text>
</comment>
<evidence type="ECO:0000256" key="12">
    <source>
        <dbReference type="ARBA" id="ARBA00047614"/>
    </source>
</evidence>
<dbReference type="GO" id="GO:0071555">
    <property type="term" value="P:cell wall organization"/>
    <property type="evidence" value="ECO:0007669"/>
    <property type="project" value="UniProtKB-KW"/>
</dbReference>
<keyword evidence="10 13" id="KW-0573">Peptidoglycan synthesis</keyword>
<reference evidence="18 21" key="2">
    <citation type="submission" date="2019-07" db="EMBL/GenBank/DDBJ databases">
        <title>Whole genome shotgun sequence of Myxococcus virescens NBRC 100334.</title>
        <authorList>
            <person name="Hosoyama A."/>
            <person name="Uohara A."/>
            <person name="Ohji S."/>
            <person name="Ichikawa N."/>
        </authorList>
    </citation>
    <scope>NUCLEOTIDE SEQUENCE [LARGE SCALE GENOMIC DNA]</scope>
    <source>
        <strain evidence="18 21">NBRC 100334</strain>
    </source>
</reference>
<name>A0A511HB64_9BACT</name>
<dbReference type="InterPro" id="IPR013815">
    <property type="entry name" value="ATP_grasp_subdomain_1"/>
</dbReference>
<dbReference type="EMBL" id="BJVY01000011">
    <property type="protein sequence ID" value="GEL70800.1"/>
    <property type="molecule type" value="Genomic_DNA"/>
</dbReference>
<dbReference type="InterPro" id="IPR011761">
    <property type="entry name" value="ATP-grasp"/>
</dbReference>
<organism evidence="18 21">
    <name type="scientific">Myxococcus virescens</name>
    <dbReference type="NCBI Taxonomy" id="83456"/>
    <lineage>
        <taxon>Bacteria</taxon>
        <taxon>Pseudomonadati</taxon>
        <taxon>Myxococcota</taxon>
        <taxon>Myxococcia</taxon>
        <taxon>Myxococcales</taxon>
        <taxon>Cystobacterineae</taxon>
        <taxon>Myxococcaceae</taxon>
        <taxon>Myxococcus</taxon>
    </lineage>
</organism>
<dbReference type="Pfam" id="PF01820">
    <property type="entry name" value="Dala_Dala_lig_N"/>
    <property type="match status" value="1"/>
</dbReference>
<keyword evidence="6 13" id="KW-0436">Ligase</keyword>
<feature type="domain" description="ATP-grasp" evidence="17">
    <location>
        <begin position="114"/>
        <end position="312"/>
    </location>
</feature>
<comment type="subcellular location">
    <subcellularLocation>
        <location evidence="2 13">Cytoplasm</location>
    </subcellularLocation>
</comment>
<dbReference type="EC" id="6.3.2.4" evidence="4 13"/>
<dbReference type="InterPro" id="IPR016185">
    <property type="entry name" value="PreATP-grasp_dom_sf"/>
</dbReference>
<dbReference type="PROSITE" id="PS50975">
    <property type="entry name" value="ATP_GRASP"/>
    <property type="match status" value="1"/>
</dbReference>
<dbReference type="GO" id="GO:0008360">
    <property type="term" value="P:regulation of cell shape"/>
    <property type="evidence" value="ECO:0007669"/>
    <property type="project" value="UniProtKB-KW"/>
</dbReference>
<evidence type="ECO:0000256" key="16">
    <source>
        <dbReference type="PROSITE-ProRule" id="PRU00409"/>
    </source>
</evidence>
<keyword evidence="7 16" id="KW-0547">Nucleotide-binding</keyword>
<evidence type="ECO:0000256" key="13">
    <source>
        <dbReference type="HAMAP-Rule" id="MF_00047"/>
    </source>
</evidence>
<dbReference type="RefSeq" id="WP_090490187.1">
    <property type="nucleotide sequence ID" value="NZ_BJVY01000011.1"/>
</dbReference>
<evidence type="ECO:0000256" key="9">
    <source>
        <dbReference type="ARBA" id="ARBA00022960"/>
    </source>
</evidence>
<comment type="similarity">
    <text evidence="3 13">Belongs to the D-alanine--D-alanine ligase family.</text>
</comment>
<comment type="caution">
    <text evidence="18">The sequence shown here is derived from an EMBL/GenBank/DDBJ whole genome shotgun (WGS) entry which is preliminary data.</text>
</comment>
<dbReference type="InterPro" id="IPR011095">
    <property type="entry name" value="Dala_Dala_lig_C"/>
</dbReference>
<dbReference type="GO" id="GO:0046872">
    <property type="term" value="F:metal ion binding"/>
    <property type="evidence" value="ECO:0007669"/>
    <property type="project" value="UniProtKB-KW"/>
</dbReference>
<reference evidence="19 20" key="1">
    <citation type="submission" date="2016-10" db="EMBL/GenBank/DDBJ databases">
        <authorList>
            <person name="Varghese N."/>
            <person name="Submissions S."/>
        </authorList>
    </citation>
    <scope>NUCLEOTIDE SEQUENCE [LARGE SCALE GENOMIC DNA]</scope>
    <source>
        <strain evidence="19 20">DSM 2260</strain>
    </source>
</reference>
<feature type="binding site" evidence="15">
    <location>
        <position position="266"/>
    </location>
    <ligand>
        <name>Mg(2+)</name>
        <dbReference type="ChEBI" id="CHEBI:18420"/>
        <label>1</label>
    </ligand>
</feature>
<dbReference type="GO" id="GO:0009252">
    <property type="term" value="P:peptidoglycan biosynthetic process"/>
    <property type="evidence" value="ECO:0007669"/>
    <property type="project" value="UniProtKB-UniRule"/>
</dbReference>
<evidence type="ECO:0000256" key="10">
    <source>
        <dbReference type="ARBA" id="ARBA00022984"/>
    </source>
</evidence>
<dbReference type="Gene3D" id="3.30.470.20">
    <property type="entry name" value="ATP-grasp fold, B domain"/>
    <property type="match status" value="1"/>
</dbReference>
<keyword evidence="20" id="KW-1185">Reference proteome</keyword>
<sequence length="318" mass="33601">MTPNRGAFTKDELKQKRVGVLLGGMSAERDVSLRTGEAVSGALRGLGYDVVEIDVGRDLPARLAAEKVDVAWLAVHGRYGEDGCLQGLLESLFIPYTGSGVLASALGMDKVYAKQVYVAHGIPTPAYRSFRDAASALAAADSLPFPFPVVVKPSREGSSVGVHICKTRDAYEAAVTDAAKYAGTLLVEQFVKGREVQGGVLDDEALGVIEVRAAREFYDYDAKYKAGTGTQYLFPAPLPPDQYARVNEVCLAAHQALGCSGGSRSDVIVTDGGDVFLLETNTLPGMTASSLLPKIAAGRGIDFPALCERLLLGACLKA</sequence>
<evidence type="ECO:0000259" key="17">
    <source>
        <dbReference type="PROSITE" id="PS50975"/>
    </source>
</evidence>
<keyword evidence="8 16" id="KW-0067">ATP-binding</keyword>
<dbReference type="GO" id="GO:0005737">
    <property type="term" value="C:cytoplasm"/>
    <property type="evidence" value="ECO:0007669"/>
    <property type="project" value="UniProtKB-SubCell"/>
</dbReference>
<keyword evidence="11 13" id="KW-0961">Cell wall biogenesis/degradation</keyword>
<keyword evidence="5 13" id="KW-0963">Cytoplasm</keyword>
<dbReference type="Gene3D" id="3.30.1490.20">
    <property type="entry name" value="ATP-grasp fold, A domain"/>
    <property type="match status" value="1"/>
</dbReference>
<comment type="cofactor">
    <cofactor evidence="15">
        <name>Mg(2+)</name>
        <dbReference type="ChEBI" id="CHEBI:18420"/>
    </cofactor>
    <cofactor evidence="15">
        <name>Mn(2+)</name>
        <dbReference type="ChEBI" id="CHEBI:29035"/>
    </cofactor>
    <text evidence="15">Binds 2 magnesium or manganese ions per subunit.</text>
</comment>
<accession>A0A511HB64</accession>
<dbReference type="PANTHER" id="PTHR23132">
    <property type="entry name" value="D-ALANINE--D-ALANINE LIGASE"/>
    <property type="match status" value="1"/>
</dbReference>
<dbReference type="Proteomes" id="UP000198717">
    <property type="component" value="Unassembled WGS sequence"/>
</dbReference>
<evidence type="ECO:0000256" key="4">
    <source>
        <dbReference type="ARBA" id="ARBA00012216"/>
    </source>
</evidence>
<evidence type="ECO:0000313" key="19">
    <source>
        <dbReference type="EMBL" id="SDE10967.1"/>
    </source>
</evidence>
<feature type="active site" evidence="14">
    <location>
        <position position="290"/>
    </location>
</feature>
<evidence type="ECO:0000256" key="5">
    <source>
        <dbReference type="ARBA" id="ARBA00022490"/>
    </source>
</evidence>
<dbReference type="PROSITE" id="PS00843">
    <property type="entry name" value="DALA_DALA_LIGASE_1"/>
    <property type="match status" value="1"/>
</dbReference>
<dbReference type="InterPro" id="IPR005905">
    <property type="entry name" value="D_ala_D_ala"/>
</dbReference>
<dbReference type="Pfam" id="PF07478">
    <property type="entry name" value="Dala_Dala_lig_C"/>
    <property type="match status" value="1"/>
</dbReference>